<evidence type="ECO:0000256" key="6">
    <source>
        <dbReference type="ARBA" id="ARBA00022989"/>
    </source>
</evidence>
<name>W4QXV2_HALA3</name>
<keyword evidence="6 8" id="KW-1133">Transmembrane helix</keyword>
<dbReference type="PANTHER" id="PTHR34975">
    <property type="entry name" value="SPORE GERMINATION PROTEIN A2"/>
    <property type="match status" value="1"/>
</dbReference>
<organism evidence="9 10">
    <name type="scientific">Halalkalibacter akibai (strain ATCC 43226 / DSM 21942 / CIP 109018 / JCM 9157 / 1139)</name>
    <name type="common">Bacillus akibai</name>
    <dbReference type="NCBI Taxonomy" id="1236973"/>
    <lineage>
        <taxon>Bacteria</taxon>
        <taxon>Bacillati</taxon>
        <taxon>Bacillota</taxon>
        <taxon>Bacilli</taxon>
        <taxon>Bacillales</taxon>
        <taxon>Bacillaceae</taxon>
        <taxon>Halalkalibacter</taxon>
    </lineage>
</organism>
<feature type="transmembrane region" description="Helical" evidence="8">
    <location>
        <begin position="7"/>
        <end position="26"/>
    </location>
</feature>
<evidence type="ECO:0000256" key="7">
    <source>
        <dbReference type="ARBA" id="ARBA00023136"/>
    </source>
</evidence>
<evidence type="ECO:0000256" key="1">
    <source>
        <dbReference type="ARBA" id="ARBA00004141"/>
    </source>
</evidence>
<keyword evidence="4" id="KW-0309">Germination</keyword>
<comment type="similarity">
    <text evidence="2">Belongs to the amino acid-polyamine-organocation (APC) superfamily. Spore germination protein (SGP) (TC 2.A.3.9) family.</text>
</comment>
<dbReference type="Pfam" id="PF03845">
    <property type="entry name" value="Spore_permease"/>
    <property type="match status" value="1"/>
</dbReference>
<comment type="subcellular location">
    <subcellularLocation>
        <location evidence="1">Membrane</location>
        <topology evidence="1">Multi-pass membrane protein</topology>
    </subcellularLocation>
</comment>
<feature type="transmembrane region" description="Helical" evidence="8">
    <location>
        <begin position="144"/>
        <end position="161"/>
    </location>
</feature>
<feature type="transmembrane region" description="Helical" evidence="8">
    <location>
        <begin position="181"/>
        <end position="201"/>
    </location>
</feature>
<dbReference type="eggNOG" id="COG0814">
    <property type="taxonomic scope" value="Bacteria"/>
</dbReference>
<dbReference type="Proteomes" id="UP000018896">
    <property type="component" value="Unassembled WGS sequence"/>
</dbReference>
<dbReference type="InterPro" id="IPR004761">
    <property type="entry name" value="Spore_GerAB"/>
</dbReference>
<feature type="transmembrane region" description="Helical" evidence="8">
    <location>
        <begin position="38"/>
        <end position="60"/>
    </location>
</feature>
<keyword evidence="7 8" id="KW-0472">Membrane</keyword>
<dbReference type="GO" id="GO:0009847">
    <property type="term" value="P:spore germination"/>
    <property type="evidence" value="ECO:0007669"/>
    <property type="project" value="InterPro"/>
</dbReference>
<feature type="transmembrane region" description="Helical" evidence="8">
    <location>
        <begin position="299"/>
        <end position="318"/>
    </location>
</feature>
<keyword evidence="10" id="KW-1185">Reference proteome</keyword>
<keyword evidence="5 8" id="KW-0812">Transmembrane</keyword>
<dbReference type="STRING" id="1236973.JCM9157_3315"/>
<feature type="transmembrane region" description="Helical" evidence="8">
    <location>
        <begin position="266"/>
        <end position="287"/>
    </location>
</feature>
<dbReference type="OrthoDB" id="2957438at2"/>
<evidence type="ECO:0000256" key="3">
    <source>
        <dbReference type="ARBA" id="ARBA00022448"/>
    </source>
</evidence>
<protein>
    <submittedName>
        <fullName evidence="9">Uncharacterized protein</fullName>
    </submittedName>
</protein>
<dbReference type="PANTHER" id="PTHR34975:SF2">
    <property type="entry name" value="SPORE GERMINATION PROTEIN A2"/>
    <property type="match status" value="1"/>
</dbReference>
<dbReference type="RefSeq" id="WP_035665914.1">
    <property type="nucleotide sequence ID" value="NZ_BAUV01000029.1"/>
</dbReference>
<evidence type="ECO:0000256" key="8">
    <source>
        <dbReference type="SAM" id="Phobius"/>
    </source>
</evidence>
<feature type="transmembrane region" description="Helical" evidence="8">
    <location>
        <begin position="330"/>
        <end position="350"/>
    </location>
</feature>
<comment type="caution">
    <text evidence="9">The sequence shown here is derived from an EMBL/GenBank/DDBJ whole genome shotgun (WGS) entry which is preliminary data.</text>
</comment>
<evidence type="ECO:0000313" key="9">
    <source>
        <dbReference type="EMBL" id="GAE36164.1"/>
    </source>
</evidence>
<evidence type="ECO:0000256" key="2">
    <source>
        <dbReference type="ARBA" id="ARBA00007998"/>
    </source>
</evidence>
<accession>W4QXV2</accession>
<proteinExistence type="inferred from homology"/>
<feature type="transmembrane region" description="Helical" evidence="8">
    <location>
        <begin position="80"/>
        <end position="99"/>
    </location>
</feature>
<evidence type="ECO:0000256" key="4">
    <source>
        <dbReference type="ARBA" id="ARBA00022544"/>
    </source>
</evidence>
<feature type="transmembrane region" description="Helical" evidence="8">
    <location>
        <begin position="111"/>
        <end position="132"/>
    </location>
</feature>
<gene>
    <name evidence="9" type="ORF">JCM9157_3315</name>
</gene>
<dbReference type="AlphaFoldDB" id="W4QXV2"/>
<keyword evidence="3" id="KW-0813">Transport</keyword>
<reference evidence="9 10" key="1">
    <citation type="journal article" date="2014" name="Genome Announc.">
        <title>Draft Genome Sequences of Three Alkaliphilic Bacillus Strains, Bacillus wakoensis JCM 9140T, Bacillus akibai JCM 9157T, and Bacillus hemicellulosilyticus JCM 9152T.</title>
        <authorList>
            <person name="Yuki M."/>
            <person name="Oshima K."/>
            <person name="Suda W."/>
            <person name="Oshida Y."/>
            <person name="Kitamura K."/>
            <person name="Iida T."/>
            <person name="Hattori M."/>
            <person name="Ohkuma M."/>
        </authorList>
    </citation>
    <scope>NUCLEOTIDE SEQUENCE [LARGE SCALE GENOMIC DNA]</scope>
    <source>
        <strain evidence="9 10">JCM 9157</strain>
    </source>
</reference>
<dbReference type="GO" id="GO:0016020">
    <property type="term" value="C:membrane"/>
    <property type="evidence" value="ECO:0007669"/>
    <property type="project" value="UniProtKB-SubCell"/>
</dbReference>
<dbReference type="EMBL" id="BAUV01000029">
    <property type="protein sequence ID" value="GAE36164.1"/>
    <property type="molecule type" value="Genomic_DNA"/>
</dbReference>
<feature type="transmembrane region" description="Helical" evidence="8">
    <location>
        <begin position="213"/>
        <end position="236"/>
    </location>
</feature>
<evidence type="ECO:0000313" key="10">
    <source>
        <dbReference type="Proteomes" id="UP000018896"/>
    </source>
</evidence>
<evidence type="ECO:0000256" key="5">
    <source>
        <dbReference type="ARBA" id="ARBA00022692"/>
    </source>
</evidence>
<sequence>MSERFHPIFFFFLVYMTQSGLILFSLPRVTAETFGTNGWLAILIIAMAVFVILFVIHFIYNWSHGISIYTLIEEMLPKQLYNMVYILLSLFWTLLAFMIAKKYAYLVKFLYYPLTNIHLLMLIITILIYYLVTSGIQSIVRMTTFLFFLTIWMVLMLVFFIPEFEFVRLTSYIFQYKGDLLTGSLEIYSAFLGFELMMFFWHHAEKSPKVMKYIYLGNLYTTFIYLAVTLLCYGTNSFEQLTHTVYPLIHLLRYLQLPFIERLDSLYFLFFLMKILVTSTMYLYVSIQMLSRVNKSIQPYYIPIVLAVIGFCSTYPFVTRFEIDYWLTNMAFVQTLISIALPLFLFTYLLSKRRKSYG</sequence>